<dbReference type="InterPro" id="IPR036962">
    <property type="entry name" value="Glyco_hydro_3_N_sf"/>
</dbReference>
<dbReference type="RefSeq" id="WP_124843223.1">
    <property type="nucleotide sequence ID" value="NZ_RQZG01000003.1"/>
</dbReference>
<dbReference type="GO" id="GO:0004563">
    <property type="term" value="F:beta-N-acetylhexosaminidase activity"/>
    <property type="evidence" value="ECO:0007669"/>
    <property type="project" value="UniProtKB-EC"/>
</dbReference>
<dbReference type="Proteomes" id="UP000280819">
    <property type="component" value="Unassembled WGS sequence"/>
</dbReference>
<dbReference type="PANTHER" id="PTHR30480:SF13">
    <property type="entry name" value="BETA-HEXOSAMINIDASE"/>
    <property type="match status" value="1"/>
</dbReference>
<evidence type="ECO:0000256" key="7">
    <source>
        <dbReference type="SAM" id="SignalP"/>
    </source>
</evidence>
<reference evidence="9 10" key="1">
    <citation type="submission" date="2018-11" db="EMBL/GenBank/DDBJ databases">
        <title>Genomes From Bacteria Associated with the Canine Oral Cavity: a Test Case for Automated Genome-Based Taxonomic Assignment.</title>
        <authorList>
            <person name="Coil D.A."/>
            <person name="Jospin G."/>
            <person name="Darling A.E."/>
            <person name="Wallis C."/>
            <person name="Davis I.J."/>
            <person name="Harris S."/>
            <person name="Eisen J.A."/>
            <person name="Holcombe L.J."/>
            <person name="O'Flynn C."/>
        </authorList>
    </citation>
    <scope>NUCLEOTIDE SEQUENCE [LARGE SCALE GENOMIC DNA]</scope>
    <source>
        <strain evidence="9 10">OH887_COT-365</strain>
    </source>
</reference>
<evidence type="ECO:0000259" key="8">
    <source>
        <dbReference type="Pfam" id="PF00933"/>
    </source>
</evidence>
<feature type="domain" description="Glycoside hydrolase family 3 N-terminal" evidence="8">
    <location>
        <begin position="77"/>
        <end position="398"/>
    </location>
</feature>
<evidence type="ECO:0000256" key="4">
    <source>
        <dbReference type="ARBA" id="ARBA00022801"/>
    </source>
</evidence>
<dbReference type="InterPro" id="IPR001764">
    <property type="entry name" value="Glyco_hydro_3_N"/>
</dbReference>
<dbReference type="PROSITE" id="PS51257">
    <property type="entry name" value="PROKAR_LIPOPROTEIN"/>
    <property type="match status" value="1"/>
</dbReference>
<feature type="chain" id="PRO_5038731324" description="beta-N-acetylhexosaminidase" evidence="7">
    <location>
        <begin position="28"/>
        <end position="409"/>
    </location>
</feature>
<feature type="signal peptide" evidence="7">
    <location>
        <begin position="1"/>
        <end position="27"/>
    </location>
</feature>
<evidence type="ECO:0000256" key="1">
    <source>
        <dbReference type="ARBA" id="ARBA00001231"/>
    </source>
</evidence>
<evidence type="ECO:0000256" key="3">
    <source>
        <dbReference type="ARBA" id="ARBA00012663"/>
    </source>
</evidence>
<dbReference type="AlphaFoldDB" id="A0A3P1TAA1"/>
<dbReference type="Pfam" id="PF00933">
    <property type="entry name" value="Glyco_hydro_3"/>
    <property type="match status" value="1"/>
</dbReference>
<dbReference type="OrthoDB" id="9805821at2"/>
<evidence type="ECO:0000313" key="10">
    <source>
        <dbReference type="Proteomes" id="UP000280819"/>
    </source>
</evidence>
<dbReference type="InterPro" id="IPR050226">
    <property type="entry name" value="NagZ_Beta-hexosaminidase"/>
</dbReference>
<dbReference type="GO" id="GO:0009254">
    <property type="term" value="P:peptidoglycan turnover"/>
    <property type="evidence" value="ECO:0007669"/>
    <property type="project" value="TreeGrafter"/>
</dbReference>
<keyword evidence="5" id="KW-0326">Glycosidase</keyword>
<sequence>MRTFTVRHRQLSAWVVFAGITVAGCTAAPATSPGASSDSGMSATQSVSPTPSGSSSPEPFSASAGQGCRLLAEGLSTEQQAGQLFMVGVETSGLSSAARRVISDGAAGSVVLLGNSEAGSARIAALTEEIAAAAPEGMPVLVAVDQEGGKVTRLRGPGFSEIPSAVEQGRLADGELREQASVWGRELRDAGVHVDLAPVADVVPPGKTSSNAPIGKLNRNFGTDPGQVSRSVVEFTEGMQEAGVLTSLKHFPGLGEVTVNTDFGQAEDSDITADHEALEPFRAGIAAGADSVMISSAVFTLIDAEQEGVFSPAVVTTLLREQLGFEGVAISDDLGAAVSVGGVSPGQRAVRFFAAGGDLLINADPALMDEMLQATVDWAAEDPANAERLAESAGRVLELKQKAGLLSCD</sequence>
<dbReference type="InterPro" id="IPR017853">
    <property type="entry name" value="GH"/>
</dbReference>
<dbReference type="SUPFAM" id="SSF51445">
    <property type="entry name" value="(Trans)glycosidases"/>
    <property type="match status" value="1"/>
</dbReference>
<organism evidence="9 10">
    <name type="scientific">Arachnia propionica</name>
    <dbReference type="NCBI Taxonomy" id="1750"/>
    <lineage>
        <taxon>Bacteria</taxon>
        <taxon>Bacillati</taxon>
        <taxon>Actinomycetota</taxon>
        <taxon>Actinomycetes</taxon>
        <taxon>Propionibacteriales</taxon>
        <taxon>Propionibacteriaceae</taxon>
        <taxon>Arachnia</taxon>
    </lineage>
</organism>
<dbReference type="EMBL" id="RQZG01000003">
    <property type="protein sequence ID" value="RRD06319.1"/>
    <property type="molecule type" value="Genomic_DNA"/>
</dbReference>
<comment type="similarity">
    <text evidence="2">Belongs to the glycosyl hydrolase 3 family.</text>
</comment>
<accession>A0A3P1TAA1</accession>
<keyword evidence="4 9" id="KW-0378">Hydrolase</keyword>
<evidence type="ECO:0000313" key="9">
    <source>
        <dbReference type="EMBL" id="RRD06319.1"/>
    </source>
</evidence>
<dbReference type="PANTHER" id="PTHR30480">
    <property type="entry name" value="BETA-HEXOSAMINIDASE-RELATED"/>
    <property type="match status" value="1"/>
</dbReference>
<comment type="caution">
    <text evidence="9">The sequence shown here is derived from an EMBL/GenBank/DDBJ whole genome shotgun (WGS) entry which is preliminary data.</text>
</comment>
<name>A0A3P1TAA1_9ACTN</name>
<dbReference type="GO" id="GO:0005975">
    <property type="term" value="P:carbohydrate metabolic process"/>
    <property type="evidence" value="ECO:0007669"/>
    <property type="project" value="InterPro"/>
</dbReference>
<gene>
    <name evidence="9" type="ORF">EII34_04185</name>
</gene>
<comment type="catalytic activity">
    <reaction evidence="1">
        <text>Hydrolysis of terminal non-reducing N-acetyl-D-hexosamine residues in N-acetyl-beta-D-hexosaminides.</text>
        <dbReference type="EC" id="3.2.1.52"/>
    </reaction>
</comment>
<protein>
    <recommendedName>
        <fullName evidence="3">beta-N-acetylhexosaminidase</fullName>
        <ecNumber evidence="3">3.2.1.52</ecNumber>
    </recommendedName>
</protein>
<keyword evidence="7" id="KW-0732">Signal</keyword>
<feature type="region of interest" description="Disordered" evidence="6">
    <location>
        <begin position="28"/>
        <end position="64"/>
    </location>
</feature>
<evidence type="ECO:0000256" key="5">
    <source>
        <dbReference type="ARBA" id="ARBA00023295"/>
    </source>
</evidence>
<evidence type="ECO:0000256" key="2">
    <source>
        <dbReference type="ARBA" id="ARBA00005336"/>
    </source>
</evidence>
<evidence type="ECO:0000256" key="6">
    <source>
        <dbReference type="SAM" id="MobiDB-lite"/>
    </source>
</evidence>
<proteinExistence type="inferred from homology"/>
<dbReference type="EC" id="3.2.1.52" evidence="3"/>
<dbReference type="Gene3D" id="3.20.20.300">
    <property type="entry name" value="Glycoside hydrolase, family 3, N-terminal domain"/>
    <property type="match status" value="1"/>
</dbReference>
<feature type="compositionally biased region" description="Low complexity" evidence="6">
    <location>
        <begin position="28"/>
        <end position="63"/>
    </location>
</feature>